<organism evidence="1 2">
    <name type="scientific">Listeria fleischmannii FSL S10-1203</name>
    <dbReference type="NCBI Taxonomy" id="1265822"/>
    <lineage>
        <taxon>Bacteria</taxon>
        <taxon>Bacillati</taxon>
        <taxon>Bacillota</taxon>
        <taxon>Bacilli</taxon>
        <taxon>Bacillales</taxon>
        <taxon>Listeriaceae</taxon>
        <taxon>Listeria</taxon>
    </lineage>
</organism>
<dbReference type="AlphaFoldDB" id="W7DI59"/>
<protein>
    <submittedName>
        <fullName evidence="1">Uncharacterized protein</fullName>
    </submittedName>
</protein>
<evidence type="ECO:0000313" key="1">
    <source>
        <dbReference type="EMBL" id="EUJ45028.1"/>
    </source>
</evidence>
<proteinExistence type="predicted"/>
<name>W7DI59_9LIST</name>
<dbReference type="EMBL" id="AODM01000080">
    <property type="protein sequence ID" value="EUJ45028.1"/>
    <property type="molecule type" value="Genomic_DNA"/>
</dbReference>
<accession>W7DI59</accession>
<comment type="caution">
    <text evidence="1">The sequence shown here is derived from an EMBL/GenBank/DDBJ whole genome shotgun (WGS) entry which is preliminary data.</text>
</comment>
<gene>
    <name evidence="1" type="ORF">MCOL2_19304</name>
</gene>
<dbReference type="Proteomes" id="UP000019241">
    <property type="component" value="Unassembled WGS sequence"/>
</dbReference>
<sequence length="84" mass="9633">MYLHKKRGSDFGTSFFIEKLKIYAKQNGSHKTRLLTNGEILGKPSVPERSVLEYVSTGMEGLTTKIAVCQQSVRFRFRNLFIFS</sequence>
<reference evidence="1 2" key="1">
    <citation type="submission" date="2012-12" db="EMBL/GenBank/DDBJ databases">
        <title>Novel taxa of Listeriaceae from agricultural environments in the United States.</title>
        <authorList>
            <person name="den Bakker H.C."/>
            <person name="Allred A."/>
            <person name="Warchocki S."/>
            <person name="Wright E.M."/>
            <person name="Burrell A."/>
            <person name="Nightingale K.K."/>
            <person name="Kephart D."/>
            <person name="Wiedmann M."/>
        </authorList>
    </citation>
    <scope>NUCLEOTIDE SEQUENCE [LARGE SCALE GENOMIC DNA]</scope>
    <source>
        <strain evidence="1 2">FSL S10-1203</strain>
    </source>
</reference>
<evidence type="ECO:0000313" key="2">
    <source>
        <dbReference type="Proteomes" id="UP000019241"/>
    </source>
</evidence>